<dbReference type="EMBL" id="AP019831">
    <property type="protein sequence ID" value="BBM45829.1"/>
    <property type="molecule type" value="Genomic_DNA"/>
</dbReference>
<dbReference type="AlphaFoldDB" id="A0A510K2E5"/>
<proteinExistence type="predicted"/>
<keyword evidence="1" id="KW-1133">Transmembrane helix</keyword>
<organism evidence="2 3">
    <name type="scientific">Leptotrichia trevisanii</name>
    <dbReference type="NCBI Taxonomy" id="109328"/>
    <lineage>
        <taxon>Bacteria</taxon>
        <taxon>Fusobacteriati</taxon>
        <taxon>Fusobacteriota</taxon>
        <taxon>Fusobacteriia</taxon>
        <taxon>Fusobacteriales</taxon>
        <taxon>Leptotrichiaceae</taxon>
        <taxon>Leptotrichia</taxon>
    </lineage>
</organism>
<gene>
    <name evidence="2" type="ORF">JMUB3870_1949</name>
</gene>
<keyword evidence="3" id="KW-1185">Reference proteome</keyword>
<evidence type="ECO:0000313" key="2">
    <source>
        <dbReference type="EMBL" id="BBM45829.1"/>
    </source>
</evidence>
<accession>A0A510K2E5</accession>
<evidence type="ECO:0008006" key="4">
    <source>
        <dbReference type="Google" id="ProtNLM"/>
    </source>
</evidence>
<feature type="transmembrane region" description="Helical" evidence="1">
    <location>
        <begin position="17"/>
        <end position="34"/>
    </location>
</feature>
<evidence type="ECO:0000313" key="3">
    <source>
        <dbReference type="Proteomes" id="UP000422644"/>
    </source>
</evidence>
<protein>
    <recommendedName>
        <fullName evidence="4">DUF2628 domain-containing protein</fullName>
    </recommendedName>
</protein>
<reference evidence="2 3" key="1">
    <citation type="submission" date="2019-07" db="EMBL/GenBank/DDBJ databases">
        <title>Complete Genome Sequence of Leptotrichia trevisanii Strain JMUB3870.</title>
        <authorList>
            <person name="Watanabe S."/>
            <person name="Cui L."/>
        </authorList>
    </citation>
    <scope>NUCLEOTIDE SEQUENCE [LARGE SCALE GENOMIC DNA]</scope>
    <source>
        <strain evidence="2 3">JMUB3870</strain>
    </source>
</reference>
<dbReference type="Proteomes" id="UP000422644">
    <property type="component" value="Chromosome"/>
</dbReference>
<name>A0A510K2E5_9FUSO</name>
<sequence>MAVAIVENNGLRKEVKLGFSWTTFFFGWFVPLFRGDKEEAIMFLIIGFLAGIIGRFTFGLATIGYRVLIGLKYNRMYAKTLIEKGWEPASETDKQLLISNGVIMTSSNE</sequence>
<dbReference type="OrthoDB" id="5233at2"/>
<dbReference type="RefSeq" id="WP_026747653.1">
    <property type="nucleotide sequence ID" value="NZ_AP019831.1"/>
</dbReference>
<keyword evidence="1" id="KW-0472">Membrane</keyword>
<keyword evidence="1" id="KW-0812">Transmembrane</keyword>
<feature type="transmembrane region" description="Helical" evidence="1">
    <location>
        <begin position="40"/>
        <end position="69"/>
    </location>
</feature>
<evidence type="ECO:0000256" key="1">
    <source>
        <dbReference type="SAM" id="Phobius"/>
    </source>
</evidence>